<dbReference type="Pfam" id="PF00147">
    <property type="entry name" value="Fibrinogen_C"/>
    <property type="match status" value="1"/>
</dbReference>
<sequence length="354" mass="40439">MKYISVLFVVCLAWQVYLANCDGFWDLELRPIYEQAASTEKIVDAGPDFTENYPTILDAKTDLSETVDVGEVRCKTNAENVTKLEQEVRAFRSKIVADARKMQKLKEIVAVYEAQIDSYVASLAEQTEQIGYLNNTIAYYKSSCTSKDSQITELLVRAEADASRLKQKEDQIADFKEKLVKADASSCLAYGSSTAIQILNLPGISPFLAPCESRHNGIGWTVIQRRLDGSVNFNRNWNDYKNGFGNLDGEFFIGLEKLHRMTAAQPHELLIYMETFDLTGRDYKFSLFAIGSEEEDYKLTVTNYNNDYYQHPLIRVNGQKFSTYDRDNDNFWLKNCAQELKSGWWFDSCRNTIG</sequence>
<dbReference type="RefSeq" id="XP_030080551.1">
    <property type="nucleotide sequence ID" value="XM_030224691.1"/>
</dbReference>
<dbReference type="Proteomes" id="UP000504633">
    <property type="component" value="Unplaced"/>
</dbReference>
<dbReference type="InterPro" id="IPR014716">
    <property type="entry name" value="Fibrinogen_a/b/g_C_1"/>
</dbReference>
<gene>
    <name evidence="5" type="primary">LOC115483314</name>
</gene>
<dbReference type="PANTHER" id="PTHR19143">
    <property type="entry name" value="FIBRINOGEN/TENASCIN/ANGIOPOEITIN"/>
    <property type="match status" value="1"/>
</dbReference>
<evidence type="ECO:0000259" key="3">
    <source>
        <dbReference type="PROSITE" id="PS51406"/>
    </source>
</evidence>
<dbReference type="AlphaFoldDB" id="A0A6J2STV5"/>
<feature type="coiled-coil region" evidence="1">
    <location>
        <begin position="158"/>
        <end position="185"/>
    </location>
</feature>
<dbReference type="PANTHER" id="PTHR19143:SF327">
    <property type="entry name" value="FI21813P1-RELATED"/>
    <property type="match status" value="1"/>
</dbReference>
<reference evidence="5" key="1">
    <citation type="submission" date="2025-08" db="UniProtKB">
        <authorList>
            <consortium name="RefSeq"/>
        </authorList>
    </citation>
    <scope>IDENTIFICATION</scope>
    <source>
        <strain evidence="5">15085-1641.00</strain>
        <tissue evidence="5">Whole body</tissue>
    </source>
</reference>
<dbReference type="OrthoDB" id="6145874at2759"/>
<name>A0A6J2STV5_DROHY</name>
<feature type="signal peptide" evidence="2">
    <location>
        <begin position="1"/>
        <end position="21"/>
    </location>
</feature>
<dbReference type="CDD" id="cd00087">
    <property type="entry name" value="FReD"/>
    <property type="match status" value="1"/>
</dbReference>
<dbReference type="SUPFAM" id="SSF56496">
    <property type="entry name" value="Fibrinogen C-terminal domain-like"/>
    <property type="match status" value="1"/>
</dbReference>
<evidence type="ECO:0000313" key="4">
    <source>
        <dbReference type="Proteomes" id="UP000504633"/>
    </source>
</evidence>
<protein>
    <submittedName>
        <fullName evidence="5">Fibrinogen-like protein 1</fullName>
    </submittedName>
</protein>
<dbReference type="Gene3D" id="3.90.215.10">
    <property type="entry name" value="Gamma Fibrinogen, chain A, domain 1"/>
    <property type="match status" value="1"/>
</dbReference>
<dbReference type="GO" id="GO:0005615">
    <property type="term" value="C:extracellular space"/>
    <property type="evidence" value="ECO:0007669"/>
    <property type="project" value="TreeGrafter"/>
</dbReference>
<dbReference type="PROSITE" id="PS51406">
    <property type="entry name" value="FIBRINOGEN_C_2"/>
    <property type="match status" value="1"/>
</dbReference>
<dbReference type="OMA" id="GSCANAY"/>
<dbReference type="InterPro" id="IPR036056">
    <property type="entry name" value="Fibrinogen-like_C"/>
</dbReference>
<keyword evidence="1" id="KW-0175">Coiled coil</keyword>
<dbReference type="KEGG" id="dhe:115483314"/>
<proteinExistence type="predicted"/>
<accession>A0A6J2STV5</accession>
<dbReference type="InterPro" id="IPR002181">
    <property type="entry name" value="Fibrinogen_a/b/g_C_dom"/>
</dbReference>
<evidence type="ECO:0000313" key="5">
    <source>
        <dbReference type="RefSeq" id="XP_030080551.1"/>
    </source>
</evidence>
<keyword evidence="2" id="KW-0732">Signal</keyword>
<dbReference type="GeneID" id="115483314"/>
<organism evidence="4 5">
    <name type="scientific">Drosophila hydei</name>
    <name type="common">Fruit fly</name>
    <dbReference type="NCBI Taxonomy" id="7224"/>
    <lineage>
        <taxon>Eukaryota</taxon>
        <taxon>Metazoa</taxon>
        <taxon>Ecdysozoa</taxon>
        <taxon>Arthropoda</taxon>
        <taxon>Hexapoda</taxon>
        <taxon>Insecta</taxon>
        <taxon>Pterygota</taxon>
        <taxon>Neoptera</taxon>
        <taxon>Endopterygota</taxon>
        <taxon>Diptera</taxon>
        <taxon>Brachycera</taxon>
        <taxon>Muscomorpha</taxon>
        <taxon>Ephydroidea</taxon>
        <taxon>Drosophilidae</taxon>
        <taxon>Drosophila</taxon>
    </lineage>
</organism>
<keyword evidence="4" id="KW-1185">Reference proteome</keyword>
<feature type="chain" id="PRO_5027099575" evidence="2">
    <location>
        <begin position="22"/>
        <end position="354"/>
    </location>
</feature>
<evidence type="ECO:0000256" key="1">
    <source>
        <dbReference type="SAM" id="Coils"/>
    </source>
</evidence>
<dbReference type="InterPro" id="IPR050373">
    <property type="entry name" value="Fibrinogen_C-term_domain"/>
</dbReference>
<evidence type="ECO:0000256" key="2">
    <source>
        <dbReference type="SAM" id="SignalP"/>
    </source>
</evidence>
<feature type="domain" description="Fibrinogen C-terminal" evidence="3">
    <location>
        <begin position="178"/>
        <end position="354"/>
    </location>
</feature>
<dbReference type="SMART" id="SM00186">
    <property type="entry name" value="FBG"/>
    <property type="match status" value="1"/>
</dbReference>